<dbReference type="GO" id="GO:0005764">
    <property type="term" value="C:lysosome"/>
    <property type="evidence" value="ECO:0007669"/>
    <property type="project" value="TreeGrafter"/>
</dbReference>
<dbReference type="GO" id="GO:0005576">
    <property type="term" value="C:extracellular region"/>
    <property type="evidence" value="ECO:0007669"/>
    <property type="project" value="InterPro"/>
</dbReference>
<dbReference type="Proteomes" id="UP001195483">
    <property type="component" value="Unassembled WGS sequence"/>
</dbReference>
<accession>A0AAE0TN92</accession>
<dbReference type="Pfam" id="PF00811">
    <property type="entry name" value="Ependymin"/>
    <property type="match status" value="1"/>
</dbReference>
<dbReference type="EMBL" id="JAEAOA010001901">
    <property type="protein sequence ID" value="KAK3612475.1"/>
    <property type="molecule type" value="Genomic_DNA"/>
</dbReference>
<reference evidence="1" key="3">
    <citation type="submission" date="2023-05" db="EMBL/GenBank/DDBJ databases">
        <authorList>
            <person name="Smith C.H."/>
        </authorList>
    </citation>
    <scope>NUCLEOTIDE SEQUENCE</scope>
    <source>
        <strain evidence="1">CHS0354</strain>
        <tissue evidence="1">Mantle</tissue>
    </source>
</reference>
<dbReference type="InterPro" id="IPR001299">
    <property type="entry name" value="Ependymin"/>
</dbReference>
<organism evidence="1 2">
    <name type="scientific">Potamilus streckersoni</name>
    <dbReference type="NCBI Taxonomy" id="2493646"/>
    <lineage>
        <taxon>Eukaryota</taxon>
        <taxon>Metazoa</taxon>
        <taxon>Spiralia</taxon>
        <taxon>Lophotrochozoa</taxon>
        <taxon>Mollusca</taxon>
        <taxon>Bivalvia</taxon>
        <taxon>Autobranchia</taxon>
        <taxon>Heteroconchia</taxon>
        <taxon>Palaeoheterodonta</taxon>
        <taxon>Unionida</taxon>
        <taxon>Unionoidea</taxon>
        <taxon>Unionidae</taxon>
        <taxon>Ambleminae</taxon>
        <taxon>Lampsilini</taxon>
        <taxon>Potamilus</taxon>
    </lineage>
</organism>
<evidence type="ECO:0000313" key="1">
    <source>
        <dbReference type="EMBL" id="KAK3612475.1"/>
    </source>
</evidence>
<dbReference type="AlphaFoldDB" id="A0AAE0TN92"/>
<reference evidence="1" key="2">
    <citation type="journal article" date="2021" name="Genome Biol. Evol.">
        <title>Developing a high-quality reference genome for a parasitic bivalve with doubly uniparental inheritance (Bivalvia: Unionida).</title>
        <authorList>
            <person name="Smith C.H."/>
        </authorList>
    </citation>
    <scope>NUCLEOTIDE SEQUENCE</scope>
    <source>
        <strain evidence="1">CHS0354</strain>
        <tissue evidence="1">Mantle</tissue>
    </source>
</reference>
<protein>
    <submittedName>
        <fullName evidence="1">Uncharacterized protein</fullName>
    </submittedName>
</protein>
<dbReference type="GO" id="GO:0005509">
    <property type="term" value="F:calcium ion binding"/>
    <property type="evidence" value="ECO:0007669"/>
    <property type="project" value="InterPro"/>
</dbReference>
<dbReference type="PANTHER" id="PTHR10697:SF13">
    <property type="entry name" value="RICIN B LECTIN DOMAIN-CONTAINING PROTEIN"/>
    <property type="match status" value="1"/>
</dbReference>
<keyword evidence="2" id="KW-1185">Reference proteome</keyword>
<proteinExistence type="predicted"/>
<name>A0AAE0TN92_9BIVA</name>
<gene>
    <name evidence="1" type="ORF">CHS0354_032091</name>
</gene>
<comment type="caution">
    <text evidence="1">The sequence shown here is derived from an EMBL/GenBank/DDBJ whole genome shotgun (WGS) entry which is preliminary data.</text>
</comment>
<dbReference type="PANTHER" id="PTHR10697">
    <property type="entry name" value="MAMMALIAN EPENDYMIN-RELATED PROTEIN 1"/>
    <property type="match status" value="1"/>
</dbReference>
<evidence type="ECO:0000313" key="2">
    <source>
        <dbReference type="Proteomes" id="UP001195483"/>
    </source>
</evidence>
<reference evidence="1" key="1">
    <citation type="journal article" date="2021" name="Genome Biol. Evol.">
        <title>A High-Quality Reference Genome for a Parasitic Bivalve with Doubly Uniparental Inheritance (Bivalvia: Unionida).</title>
        <authorList>
            <person name="Smith C.H."/>
        </authorList>
    </citation>
    <scope>NUCLEOTIDE SEQUENCE</scope>
    <source>
        <strain evidence="1">CHS0354</strain>
    </source>
</reference>
<dbReference type="GO" id="GO:0007160">
    <property type="term" value="P:cell-matrix adhesion"/>
    <property type="evidence" value="ECO:0007669"/>
    <property type="project" value="InterPro"/>
</dbReference>
<sequence length="159" mass="17379">MGEGCCPYDAWEGFEGLLSGTEQGGKSHLTQGSFSLHLNNTKKMVASEVELVVDGFLIRLKSIQDYNTRTEYDIMNGKCTKKPLEQWKPKCVPDDAQVVQNTYFGAGSEKVAVKTYLYTDNGLQVYSTVTASGCIPIVAALSGITVEGGNYVFLQFILT</sequence>